<gene>
    <name evidence="2" type="ORF">C7R54_05965</name>
</gene>
<comment type="caution">
    <text evidence="2">The sequence shown here is derived from an EMBL/GenBank/DDBJ whole genome shotgun (WGS) entry which is preliminary data.</text>
</comment>
<dbReference type="PROSITE" id="PS51742">
    <property type="entry name" value="PPC"/>
    <property type="match status" value="1"/>
</dbReference>
<organism evidence="2 3">
    <name type="scientific">Achromobacter aloeverae</name>
    <dbReference type="NCBI Taxonomy" id="1750518"/>
    <lineage>
        <taxon>Bacteria</taxon>
        <taxon>Pseudomonadati</taxon>
        <taxon>Pseudomonadota</taxon>
        <taxon>Betaproteobacteria</taxon>
        <taxon>Burkholderiales</taxon>
        <taxon>Alcaligenaceae</taxon>
        <taxon>Achromobacter</taxon>
    </lineage>
</organism>
<evidence type="ECO:0000259" key="1">
    <source>
        <dbReference type="PROSITE" id="PS51742"/>
    </source>
</evidence>
<dbReference type="OrthoDB" id="8720942at2"/>
<protein>
    <submittedName>
        <fullName evidence="2">DUF296 domain-containing protein</fullName>
    </submittedName>
</protein>
<evidence type="ECO:0000313" key="3">
    <source>
        <dbReference type="Proteomes" id="UP000290849"/>
    </source>
</evidence>
<accession>A0A4Q1HRR2</accession>
<keyword evidence="3" id="KW-1185">Reference proteome</keyword>
<dbReference type="InterPro" id="IPR005175">
    <property type="entry name" value="PPC_dom"/>
</dbReference>
<dbReference type="AlphaFoldDB" id="A0A4Q1HRR2"/>
<name>A0A4Q1HRR2_9BURK</name>
<dbReference type="EMBL" id="PYAL01000001">
    <property type="protein sequence ID" value="RXN93243.1"/>
    <property type="molecule type" value="Genomic_DNA"/>
</dbReference>
<dbReference type="RefSeq" id="WP_129149199.1">
    <property type="nucleotide sequence ID" value="NZ_JBHSDO010000006.1"/>
</dbReference>
<proteinExistence type="predicted"/>
<evidence type="ECO:0000313" key="2">
    <source>
        <dbReference type="EMBL" id="RXN93243.1"/>
    </source>
</evidence>
<dbReference type="SUPFAM" id="SSF117856">
    <property type="entry name" value="AF0104/ALDC/Ptd012-like"/>
    <property type="match status" value="1"/>
</dbReference>
<reference evidence="2 3" key="1">
    <citation type="journal article" date="2017" name="Int. J. Syst. Evol. Microbiol.">
        <title>Achromobacter aloeverae sp. nov., isolated from the root of Aloe vera (L.) Burm.f.</title>
        <authorList>
            <person name="Kuncharoen N."/>
            <person name="Muramatsu Y."/>
            <person name="Shibata C."/>
            <person name="Kamakura Y."/>
            <person name="Nakagawa Y."/>
            <person name="Tanasupawat S."/>
        </authorList>
    </citation>
    <scope>NUCLEOTIDE SEQUENCE [LARGE SCALE GENOMIC DNA]</scope>
    <source>
        <strain evidence="2 3">AVA-1</strain>
    </source>
</reference>
<feature type="domain" description="PPC" evidence="1">
    <location>
        <begin position="35"/>
        <end position="184"/>
    </location>
</feature>
<dbReference type="Gene3D" id="3.30.1330.80">
    <property type="entry name" value="Hypothetical protein, similar to alpha- acetolactate decarboxylase, domain 2"/>
    <property type="match status" value="1"/>
</dbReference>
<dbReference type="Proteomes" id="UP000290849">
    <property type="component" value="Unassembled WGS sequence"/>
</dbReference>
<sequence length="193" mass="20817">MTGHALNNHALNSHAPVRMLRHPGPLPATRWTSVENPGGPSLRLELPAGETLYDALVLPLRARGVVACAINLLDGHFTRGAYCLARPEPDIAQVIAYTAPIMVDRALRLIGAGATLGEDEHGAPLLHCHGLLVDAEGRLIGGHLLTERCVIDEGGCVAYVHALRATRLTRRYDPHIQLAVFQPETKGDIHADH</sequence>